<proteinExistence type="predicted"/>
<organism evidence="3 4">
    <name type="scientific">Kluyveromyces marxianus</name>
    <name type="common">Yeast</name>
    <name type="synonym">Candida kefyr</name>
    <dbReference type="NCBI Taxonomy" id="4911"/>
    <lineage>
        <taxon>Eukaryota</taxon>
        <taxon>Fungi</taxon>
        <taxon>Dikarya</taxon>
        <taxon>Ascomycota</taxon>
        <taxon>Saccharomycotina</taxon>
        <taxon>Saccharomycetes</taxon>
        <taxon>Saccharomycetales</taxon>
        <taxon>Saccharomycetaceae</taxon>
        <taxon>Kluyveromyces</taxon>
    </lineage>
</organism>
<evidence type="ECO:0000256" key="2">
    <source>
        <dbReference type="ARBA" id="ARBA00022737"/>
    </source>
</evidence>
<reference evidence="3 4" key="1">
    <citation type="submission" date="2016-03" db="EMBL/GenBank/DDBJ databases">
        <title>How can Kluyveromyces marxianus grow so fast - potential evolutionary course in Saccharomyces Complex revealed by comparative genomics.</title>
        <authorList>
            <person name="Mo W."/>
            <person name="Lu W."/>
            <person name="Yang X."/>
            <person name="Qi J."/>
            <person name="Lv H."/>
        </authorList>
    </citation>
    <scope>NUCLEOTIDE SEQUENCE [LARGE SCALE GENOMIC DNA]</scope>
    <source>
        <strain evidence="3 4">FIM1</strain>
    </source>
</reference>
<keyword evidence="4" id="KW-1185">Reference proteome</keyword>
<dbReference type="Pfam" id="PF13041">
    <property type="entry name" value="PPR_2"/>
    <property type="match status" value="1"/>
</dbReference>
<reference evidence="3 4" key="2">
    <citation type="submission" date="2019-11" db="EMBL/GenBank/DDBJ databases">
        <authorList>
            <person name="Lu H."/>
        </authorList>
    </citation>
    <scope>NUCLEOTIDE SEQUENCE [LARGE SCALE GENOMIC DNA]</scope>
    <source>
        <strain evidence="3 4">FIM1</strain>
    </source>
</reference>
<evidence type="ECO:0000313" key="3">
    <source>
        <dbReference type="EMBL" id="QGN16076.1"/>
    </source>
</evidence>
<evidence type="ECO:0000313" key="4">
    <source>
        <dbReference type="Proteomes" id="UP000422736"/>
    </source>
</evidence>
<accession>A0ABX6EV16</accession>
<name>A0ABX6EV16_KLUMA</name>
<keyword evidence="2" id="KW-0677">Repeat</keyword>
<dbReference type="EMBL" id="CP015057">
    <property type="protein sequence ID" value="QGN16076.1"/>
    <property type="molecule type" value="Genomic_DNA"/>
</dbReference>
<dbReference type="InterPro" id="IPR002885">
    <property type="entry name" value="PPR_rpt"/>
</dbReference>
<protein>
    <submittedName>
        <fullName evidence="3">ATPase expression protein 3</fullName>
    </submittedName>
</protein>
<evidence type="ECO:0000256" key="1">
    <source>
        <dbReference type="ARBA" id="ARBA00004173"/>
    </source>
</evidence>
<dbReference type="Gene3D" id="1.25.40.10">
    <property type="entry name" value="Tetratricopeptide repeat domain"/>
    <property type="match status" value="1"/>
</dbReference>
<dbReference type="InterPro" id="IPR011990">
    <property type="entry name" value="TPR-like_helical_dom_sf"/>
</dbReference>
<dbReference type="PANTHER" id="PTHR47941">
    <property type="entry name" value="PENTATRICOPEPTIDE REPEAT-CONTAINING PROTEIN 3, MITOCHONDRIAL"/>
    <property type="match status" value="1"/>
</dbReference>
<sequence length="613" mass="70876">MNDTKLSLNAVQYWLNPAEVRDRHSIVMDRLRVVMGYLKKTPICISSPTLTLTVSPANFKFPSTQAVKNETTKERETCGIPASNVREEYLKSLDLPYLSRISKKEGPYDYKRAMEFSKALKRTMDSKSADQTIFSLCSESIAKLISLLLQITPDKLVVPSSTRIFPRELFTDIPKLTDEITSDTDKFANYIGLLTHTKFHYKGSSSQGGIIPKLLNSLLHPSNSQTVKLKSTSVFNDVIFYYTTKNNFATCRELFAQMKAEGFNPDTMTYNLLLRSLRKNDALVKQKLPYDEAVFYLTKMKIEGVPADVITWNTCYLLLKDNISRAIFLEKMIEKNVPLTQHIIHAVLGASDVPYQAVINFLVEYDFPIDTNIIKICFSKLIEEENYERSWKLLEHAKRSKFNVSHPFFLETYIRKFADMGRMDLSLITFNTLTTKYMVTPTLHCYDMLFKCLVRQGYHKNFGVVYKYLVQKLKHLTGGKIISNYWIVKSRAILKFNIGSKGDRDISQAVSDLDHLIKKCVWNEDKGLKIDCWEQYYQYRKLFRTVGAVPHHTSSKKLNKEQYPAEASRKKKKYIKRMKETSIANKKLKDAQYEKDYYGALKNDLLNRGIMDN</sequence>
<dbReference type="Proteomes" id="UP000422736">
    <property type="component" value="Chromosome 4"/>
</dbReference>
<gene>
    <name evidence="3" type="primary">AEP3</name>
    <name evidence="3" type="ORF">FIM1_2776</name>
</gene>
<comment type="subcellular location">
    <subcellularLocation>
        <location evidence="1">Mitochondrion</location>
    </subcellularLocation>
</comment>